<protein>
    <submittedName>
        <fullName evidence="3">Uncharacterized protein</fullName>
    </submittedName>
</protein>
<dbReference type="AlphaFoldDB" id="A0A453IMG9"/>
<feature type="signal peptide" evidence="2">
    <location>
        <begin position="1"/>
        <end position="27"/>
    </location>
</feature>
<dbReference type="Gramene" id="AET4Gv20614500.5">
    <property type="protein sequence ID" value="AET4Gv20614500.5"/>
    <property type="gene ID" value="AET4Gv20614500"/>
</dbReference>
<reference evidence="3" key="3">
    <citation type="journal article" date="2017" name="Nature">
        <title>Genome sequence of the progenitor of the wheat D genome Aegilops tauschii.</title>
        <authorList>
            <person name="Luo M.C."/>
            <person name="Gu Y.Q."/>
            <person name="Puiu D."/>
            <person name="Wang H."/>
            <person name="Twardziok S.O."/>
            <person name="Deal K.R."/>
            <person name="Huo N."/>
            <person name="Zhu T."/>
            <person name="Wang L."/>
            <person name="Wang Y."/>
            <person name="McGuire P.E."/>
            <person name="Liu S."/>
            <person name="Long H."/>
            <person name="Ramasamy R.K."/>
            <person name="Rodriguez J.C."/>
            <person name="Van S.L."/>
            <person name="Yuan L."/>
            <person name="Wang Z."/>
            <person name="Xia Z."/>
            <person name="Xiao L."/>
            <person name="Anderson O.D."/>
            <person name="Ouyang S."/>
            <person name="Liang Y."/>
            <person name="Zimin A.V."/>
            <person name="Pertea G."/>
            <person name="Qi P."/>
            <person name="Bennetzen J.L."/>
            <person name="Dai X."/>
            <person name="Dawson M.W."/>
            <person name="Muller H.G."/>
            <person name="Kugler K."/>
            <person name="Rivarola-Duarte L."/>
            <person name="Spannagl M."/>
            <person name="Mayer K.F.X."/>
            <person name="Lu F.H."/>
            <person name="Bevan M.W."/>
            <person name="Leroy P."/>
            <person name="Li P."/>
            <person name="You F.M."/>
            <person name="Sun Q."/>
            <person name="Liu Z."/>
            <person name="Lyons E."/>
            <person name="Wicker T."/>
            <person name="Salzberg S.L."/>
            <person name="Devos K.M."/>
            <person name="Dvorak J."/>
        </authorList>
    </citation>
    <scope>NUCLEOTIDE SEQUENCE [LARGE SCALE GENOMIC DNA]</scope>
    <source>
        <strain evidence="3">cv. AL8/78</strain>
    </source>
</reference>
<reference evidence="3" key="5">
    <citation type="journal article" date="2021" name="G3 (Bethesda)">
        <title>Aegilops tauschii genome assembly Aet v5.0 features greater sequence contiguity and improved annotation.</title>
        <authorList>
            <person name="Wang L."/>
            <person name="Zhu T."/>
            <person name="Rodriguez J.C."/>
            <person name="Deal K.R."/>
            <person name="Dubcovsky J."/>
            <person name="McGuire P.E."/>
            <person name="Lux T."/>
            <person name="Spannagl M."/>
            <person name="Mayer K.F.X."/>
            <person name="Baldrich P."/>
            <person name="Meyers B.C."/>
            <person name="Huo N."/>
            <person name="Gu Y.Q."/>
            <person name="Zhou H."/>
            <person name="Devos K.M."/>
            <person name="Bennetzen J.L."/>
            <person name="Unver T."/>
            <person name="Budak H."/>
            <person name="Gulick P.J."/>
            <person name="Galiba G."/>
            <person name="Kalapos B."/>
            <person name="Nelson D.R."/>
            <person name="Li P."/>
            <person name="You F.M."/>
            <person name="Luo M.C."/>
            <person name="Dvorak J."/>
        </authorList>
    </citation>
    <scope>NUCLEOTIDE SEQUENCE [LARGE SCALE GENOMIC DNA]</scope>
    <source>
        <strain evidence="3">cv. AL8/78</strain>
    </source>
</reference>
<organism evidence="3 4">
    <name type="scientific">Aegilops tauschii subsp. strangulata</name>
    <name type="common">Goatgrass</name>
    <dbReference type="NCBI Taxonomy" id="200361"/>
    <lineage>
        <taxon>Eukaryota</taxon>
        <taxon>Viridiplantae</taxon>
        <taxon>Streptophyta</taxon>
        <taxon>Embryophyta</taxon>
        <taxon>Tracheophyta</taxon>
        <taxon>Spermatophyta</taxon>
        <taxon>Magnoliopsida</taxon>
        <taxon>Liliopsida</taxon>
        <taxon>Poales</taxon>
        <taxon>Poaceae</taxon>
        <taxon>BOP clade</taxon>
        <taxon>Pooideae</taxon>
        <taxon>Triticodae</taxon>
        <taxon>Triticeae</taxon>
        <taxon>Triticinae</taxon>
        <taxon>Aegilops</taxon>
    </lineage>
</organism>
<reference evidence="4" key="2">
    <citation type="journal article" date="2017" name="Nat. Plants">
        <title>The Aegilops tauschii genome reveals multiple impacts of transposons.</title>
        <authorList>
            <person name="Zhao G."/>
            <person name="Zou C."/>
            <person name="Li K."/>
            <person name="Wang K."/>
            <person name="Li T."/>
            <person name="Gao L."/>
            <person name="Zhang X."/>
            <person name="Wang H."/>
            <person name="Yang Z."/>
            <person name="Liu X."/>
            <person name="Jiang W."/>
            <person name="Mao L."/>
            <person name="Kong X."/>
            <person name="Jiao Y."/>
            <person name="Jia J."/>
        </authorList>
    </citation>
    <scope>NUCLEOTIDE SEQUENCE [LARGE SCALE GENOMIC DNA]</scope>
    <source>
        <strain evidence="4">cv. AL8/78</strain>
    </source>
</reference>
<feature type="region of interest" description="Disordered" evidence="1">
    <location>
        <begin position="205"/>
        <end position="241"/>
    </location>
</feature>
<evidence type="ECO:0000256" key="1">
    <source>
        <dbReference type="SAM" id="MobiDB-lite"/>
    </source>
</evidence>
<keyword evidence="2" id="KW-0732">Signal</keyword>
<evidence type="ECO:0000313" key="3">
    <source>
        <dbReference type="EnsemblPlants" id="AET4Gv20614500.5"/>
    </source>
</evidence>
<keyword evidence="4" id="KW-1185">Reference proteome</keyword>
<proteinExistence type="predicted"/>
<accession>A0A453IMG9</accession>
<dbReference type="Proteomes" id="UP000015105">
    <property type="component" value="Chromosome 4D"/>
</dbReference>
<feature type="compositionally biased region" description="Low complexity" evidence="1">
    <location>
        <begin position="231"/>
        <end position="240"/>
    </location>
</feature>
<dbReference type="EnsemblPlants" id="AET4Gv20614500.5">
    <property type="protein sequence ID" value="AET4Gv20614500.5"/>
    <property type="gene ID" value="AET4Gv20614500"/>
</dbReference>
<name>A0A453IMG9_AEGTS</name>
<evidence type="ECO:0000256" key="2">
    <source>
        <dbReference type="SAM" id="SignalP"/>
    </source>
</evidence>
<sequence>AISAMQPLYLLLLIHVFSLYFPGTTDSLCKSARRAPACGDLVLDPPSGFLPLDVPPGFTRAHCGLRLDAPPGFTKAHGGLHTNDSMPSPGAENGASTLFSERKSPIKFSLNITRPPGFAKLAEVKKEPGLPAFFKATEKTPPIGKANEKDIKHDKVNVEVESDDSSEEREFPKTKRLSDILGSCASSSWRNNASTSAAPRNCSEVFRPASASKSEEQKQHHRHCRKRGQQEASESAAAVEATKRLKVNGRIALNGCPALNSNQAQPKTPPT</sequence>
<reference evidence="3" key="4">
    <citation type="submission" date="2019-03" db="UniProtKB">
        <authorList>
            <consortium name="EnsemblPlants"/>
        </authorList>
    </citation>
    <scope>IDENTIFICATION</scope>
</reference>
<feature type="chain" id="PRO_5018969224" evidence="2">
    <location>
        <begin position="28"/>
        <end position="271"/>
    </location>
</feature>
<evidence type="ECO:0000313" key="4">
    <source>
        <dbReference type="Proteomes" id="UP000015105"/>
    </source>
</evidence>
<reference evidence="4" key="1">
    <citation type="journal article" date="2014" name="Science">
        <title>Ancient hybridizations among the ancestral genomes of bread wheat.</title>
        <authorList>
            <consortium name="International Wheat Genome Sequencing Consortium,"/>
            <person name="Marcussen T."/>
            <person name="Sandve S.R."/>
            <person name="Heier L."/>
            <person name="Spannagl M."/>
            <person name="Pfeifer M."/>
            <person name="Jakobsen K.S."/>
            <person name="Wulff B.B."/>
            <person name="Steuernagel B."/>
            <person name="Mayer K.F."/>
            <person name="Olsen O.A."/>
        </authorList>
    </citation>
    <scope>NUCLEOTIDE SEQUENCE [LARGE SCALE GENOMIC DNA]</scope>
    <source>
        <strain evidence="4">cv. AL8/78</strain>
    </source>
</reference>